<feature type="domain" description="DUF7779" evidence="1">
    <location>
        <begin position="520"/>
        <end position="612"/>
    </location>
</feature>
<dbReference type="PANTHER" id="PTHR35205">
    <property type="entry name" value="NB-ARC AND TPR DOMAIN PROTEIN"/>
    <property type="match status" value="1"/>
</dbReference>
<dbReference type="PhylomeDB" id="B8ME85"/>
<reference evidence="3" key="1">
    <citation type="journal article" date="2015" name="Genome Announc.">
        <title>Genome sequence of the AIDS-associated pathogen Penicillium marneffei (ATCC18224) and its near taxonomic relative Talaromyces stipitatus (ATCC10500).</title>
        <authorList>
            <person name="Nierman W.C."/>
            <person name="Fedorova-Abrams N.D."/>
            <person name="Andrianopoulos A."/>
        </authorList>
    </citation>
    <scope>NUCLEOTIDE SEQUENCE [LARGE SCALE GENOMIC DNA]</scope>
    <source>
        <strain evidence="3">ATCC 10500 / CBS 375.48 / QM 6759 / NRRL 1006</strain>
    </source>
</reference>
<dbReference type="InterPro" id="IPR011990">
    <property type="entry name" value="TPR-like_helical_dom_sf"/>
</dbReference>
<protein>
    <submittedName>
        <fullName evidence="2">NB-ARC and TPR domain protein</fullName>
    </submittedName>
</protein>
<dbReference type="InParanoid" id="B8ME85"/>
<dbReference type="Gene3D" id="3.40.50.300">
    <property type="entry name" value="P-loop containing nucleotide triphosphate hydrolases"/>
    <property type="match status" value="1"/>
</dbReference>
<dbReference type="VEuPathDB" id="FungiDB:TSTA_015960"/>
<dbReference type="SMART" id="SM00028">
    <property type="entry name" value="TPR"/>
    <property type="match status" value="5"/>
</dbReference>
<dbReference type="Pfam" id="PF13424">
    <property type="entry name" value="TPR_12"/>
    <property type="match status" value="1"/>
</dbReference>
<evidence type="ECO:0000313" key="3">
    <source>
        <dbReference type="Proteomes" id="UP000001745"/>
    </source>
</evidence>
<proteinExistence type="predicted"/>
<keyword evidence="3" id="KW-1185">Reference proteome</keyword>
<dbReference type="OMA" id="ICESSTH"/>
<dbReference type="OrthoDB" id="6161812at2759"/>
<dbReference type="STRING" id="441959.B8ME85"/>
<dbReference type="HOGENOM" id="CLU_000288_125_7_1"/>
<dbReference type="GO" id="GO:0043531">
    <property type="term" value="F:ADP binding"/>
    <property type="evidence" value="ECO:0007669"/>
    <property type="project" value="InterPro"/>
</dbReference>
<gene>
    <name evidence="2" type="ORF">TSTA_015960</name>
</gene>
<dbReference type="Pfam" id="PF13374">
    <property type="entry name" value="TPR_10"/>
    <property type="match status" value="1"/>
</dbReference>
<dbReference type="EMBL" id="EQ962656">
    <property type="protein sequence ID" value="EED16512.1"/>
    <property type="molecule type" value="Genomic_DNA"/>
</dbReference>
<sequence length="1007" mass="113878">MNLLHQQATDFRPLWRSIAGAIFLGTPHTQSNDPINWQNAGAILRLHSKSKNARIPPTAEIAKRLAKISLSFEQAFDLIPVLSAYETKQTRIGGFLSSKAVLVGPEFAKTNVRYETPVPIDADHDKISCLKIGSTELNSICKFLDETIRQALVRIRRPSDDYVIPAALDQKTVADDEPNELEAVSYASEISKDATHGSTSLGFDIIPLVSDFSVERNDPLLPCYIMPPHPRNRAFFGRTEVLREIRERLLPKKSDKDGIEVDDDGYEIEPTPAMFALCGPGGIGKTQVATEFAHTSKDCYDAIFWLQADEYSKLSQGYTDIAIKLGLVLEDSVDARDPVVVQELVKGWLVNPLKTYKQQEDHQFAGESALARWLLVFDNVDDPNILDDFWPLDYTGTGAVLITSRDPLAKRYIYSEDEPGIILPPFTVKEATDFLLKLTHRESESKNETDAGTAVAERLGGLPLALTQMAGVIERRDLSFAEFLRIFNEEEDVRSKFFKMQIGNGSMRSSRYQHTLDTVWALEKLNKSSSILLDVLSVLDPDGIPEQILTGSMTELDEANITDEYPRTIEGYQDARTELLRSSLIARDRGANRITIHRLVQDGARAKMSDTRFEQVFALTSKLLYAAWPFEDFSFGHRINRWSKCAELFPHVVQLHGFSVRWKNMIADRRRVTETDVEFPKLLVDLGRFNHQRGNSSESTRYLETAMDIYKILQNRSETGPLNEDINNTIKRMVAEIHHDLGCIATETNQPNTALNHFIAFNKAMIEFADGEPQTKDMSLGVSWNELGNAYMMNGEWNSAADCFLRSMETLKQLENFRKVDLSFPQINLGFSYWLQGRLNEADEILSDILAAREEAYGINDRESFMTGKLLHAYGNVKASQGKLTESFEYHIRGLQQYKSTIGGNHHRTADLCVKVSDHYGRLGQYDTAMSLLDQALKIYGEREYYGPEKARALCKKGKLLAVVDKLEESRAYMSQAQVLYRKLKSKEDTHDATDADFDDLIVFWSK</sequence>
<dbReference type="RefSeq" id="XP_002483746.1">
    <property type="nucleotide sequence ID" value="XM_002483701.1"/>
</dbReference>
<evidence type="ECO:0000313" key="2">
    <source>
        <dbReference type="EMBL" id="EED16512.1"/>
    </source>
</evidence>
<name>B8ME85_TALSN</name>
<dbReference type="Pfam" id="PF25000">
    <property type="entry name" value="DUF7779"/>
    <property type="match status" value="1"/>
</dbReference>
<dbReference type="PANTHER" id="PTHR35205:SF1">
    <property type="entry name" value="ZU5 DOMAIN-CONTAINING PROTEIN"/>
    <property type="match status" value="1"/>
</dbReference>
<dbReference type="GeneID" id="8106369"/>
<dbReference type="Proteomes" id="UP000001745">
    <property type="component" value="Unassembled WGS sequence"/>
</dbReference>
<accession>B8ME85</accession>
<dbReference type="AlphaFoldDB" id="B8ME85"/>
<evidence type="ECO:0000259" key="1">
    <source>
        <dbReference type="Pfam" id="PF25000"/>
    </source>
</evidence>
<dbReference type="InterPro" id="IPR056681">
    <property type="entry name" value="DUF7779"/>
</dbReference>
<dbReference type="eggNOG" id="ENOG502RMUE">
    <property type="taxonomic scope" value="Eukaryota"/>
</dbReference>
<dbReference type="InterPro" id="IPR027417">
    <property type="entry name" value="P-loop_NTPase"/>
</dbReference>
<dbReference type="Gene3D" id="1.25.40.10">
    <property type="entry name" value="Tetratricopeptide repeat domain"/>
    <property type="match status" value="2"/>
</dbReference>
<dbReference type="InterPro" id="IPR019734">
    <property type="entry name" value="TPR_rpt"/>
</dbReference>
<organism evidence="2 3">
    <name type="scientific">Talaromyces stipitatus (strain ATCC 10500 / CBS 375.48 / QM 6759 / NRRL 1006)</name>
    <name type="common">Penicillium stipitatum</name>
    <dbReference type="NCBI Taxonomy" id="441959"/>
    <lineage>
        <taxon>Eukaryota</taxon>
        <taxon>Fungi</taxon>
        <taxon>Dikarya</taxon>
        <taxon>Ascomycota</taxon>
        <taxon>Pezizomycotina</taxon>
        <taxon>Eurotiomycetes</taxon>
        <taxon>Eurotiomycetidae</taxon>
        <taxon>Eurotiales</taxon>
        <taxon>Trichocomaceae</taxon>
        <taxon>Talaromyces</taxon>
        <taxon>Talaromyces sect. Talaromyces</taxon>
    </lineage>
</organism>
<dbReference type="SUPFAM" id="SSF48452">
    <property type="entry name" value="TPR-like"/>
    <property type="match status" value="1"/>
</dbReference>
<dbReference type="SUPFAM" id="SSF52540">
    <property type="entry name" value="P-loop containing nucleoside triphosphate hydrolases"/>
    <property type="match status" value="1"/>
</dbReference>